<evidence type="ECO:0000313" key="1">
    <source>
        <dbReference type="EMBL" id="KAK6347137.1"/>
    </source>
</evidence>
<dbReference type="Proteomes" id="UP001375240">
    <property type="component" value="Unassembled WGS sequence"/>
</dbReference>
<sequence length="474" mass="53083">MSVKSFGRAFRGRRTPHDVYTSRVSYRLHDGITTTEPITSTRSFSSSPALAVGSKQQIRDRSIVKTPLPHFPTTNNAPLDTLLQSIHRDQFTIDHLPDHYRRLVTRTKRHRILADQAAQQAFAQGTNPQNTVLTVSIDDQTVPLRPLEKRIYHGAKTLTKALSLCRSPTDFDVLPALVSAMAYSNIHITPAQWNKLVFKCGAYGRPGVALRIAHDGIVHRRNEFVYTRASLREMIRAQFVRFLLPDAADAAKAVRRARSVINQARLWKAQFDDAHAKHRGETRAPEWLRVDPVVRGSLLFLQAGKTVRWAEGKEEGEDAATKGSTLQDVRALQACWEAARAEIVQTNEEIEAAPAATNSKSKRPAYAIAREAVRDWEPVLQALEWAATVLSRSGVKDVDVDRWLPIASGLLSNAVQRWKPVAAGKGGERVGMRLYEGAFEDLDGWYVKDLEGKPENVLKDKIEVEPTKERHPGH</sequence>
<protein>
    <submittedName>
        <fullName evidence="1">Uncharacterized protein</fullName>
    </submittedName>
</protein>
<name>A0AAV9UUJ6_9PEZI</name>
<evidence type="ECO:0000313" key="2">
    <source>
        <dbReference type="Proteomes" id="UP001375240"/>
    </source>
</evidence>
<dbReference type="EMBL" id="JAVHNQ010000005">
    <property type="protein sequence ID" value="KAK6347137.1"/>
    <property type="molecule type" value="Genomic_DNA"/>
</dbReference>
<comment type="caution">
    <text evidence="1">The sequence shown here is derived from an EMBL/GenBank/DDBJ whole genome shotgun (WGS) entry which is preliminary data.</text>
</comment>
<reference evidence="1 2" key="1">
    <citation type="submission" date="2019-10" db="EMBL/GenBank/DDBJ databases">
        <authorList>
            <person name="Palmer J.M."/>
        </authorList>
    </citation>
    <scope>NUCLEOTIDE SEQUENCE [LARGE SCALE GENOMIC DNA]</scope>
    <source>
        <strain evidence="1 2">TWF696</strain>
    </source>
</reference>
<organism evidence="1 2">
    <name type="scientific">Orbilia brochopaga</name>
    <dbReference type="NCBI Taxonomy" id="3140254"/>
    <lineage>
        <taxon>Eukaryota</taxon>
        <taxon>Fungi</taxon>
        <taxon>Dikarya</taxon>
        <taxon>Ascomycota</taxon>
        <taxon>Pezizomycotina</taxon>
        <taxon>Orbiliomycetes</taxon>
        <taxon>Orbiliales</taxon>
        <taxon>Orbiliaceae</taxon>
        <taxon>Orbilia</taxon>
    </lineage>
</organism>
<accession>A0AAV9UUJ6</accession>
<keyword evidence="2" id="KW-1185">Reference proteome</keyword>
<proteinExistence type="predicted"/>
<gene>
    <name evidence="1" type="ORF">TWF696_007216</name>
</gene>
<dbReference type="AlphaFoldDB" id="A0AAV9UUJ6"/>